<dbReference type="SMART" id="SM00530">
    <property type="entry name" value="HTH_XRE"/>
    <property type="match status" value="1"/>
</dbReference>
<dbReference type="InterPro" id="IPR017158">
    <property type="entry name" value="Tscrpt-reg_CBS-contain_prd"/>
</dbReference>
<evidence type="ECO:0000259" key="4">
    <source>
        <dbReference type="PROSITE" id="PS51371"/>
    </source>
</evidence>
<dbReference type="AlphaFoldDB" id="A0A218NMF8"/>
<dbReference type="InterPro" id="IPR001387">
    <property type="entry name" value="Cro/C1-type_HTH"/>
</dbReference>
<dbReference type="Pfam" id="PF00571">
    <property type="entry name" value="CBS"/>
    <property type="match status" value="2"/>
</dbReference>
<gene>
    <name evidence="5" type="ORF">Mia14_0320</name>
</gene>
<dbReference type="CDD" id="cd00093">
    <property type="entry name" value="HTH_XRE"/>
    <property type="match status" value="1"/>
</dbReference>
<dbReference type="PANTHER" id="PTHR43080:SF2">
    <property type="entry name" value="CBS DOMAIN-CONTAINING PROTEIN"/>
    <property type="match status" value="1"/>
</dbReference>
<dbReference type="GO" id="GO:0003677">
    <property type="term" value="F:DNA binding"/>
    <property type="evidence" value="ECO:0007669"/>
    <property type="project" value="InterPro"/>
</dbReference>
<dbReference type="InterPro" id="IPR000644">
    <property type="entry name" value="CBS_dom"/>
</dbReference>
<dbReference type="InterPro" id="IPR010982">
    <property type="entry name" value="Lambda_DNA-bd_dom_sf"/>
</dbReference>
<dbReference type="Gene3D" id="3.10.580.10">
    <property type="entry name" value="CBS-domain"/>
    <property type="match status" value="1"/>
</dbReference>
<dbReference type="EMBL" id="CP019964">
    <property type="protein sequence ID" value="ASI13647.1"/>
    <property type="molecule type" value="Genomic_DNA"/>
</dbReference>
<dbReference type="RefSeq" id="WP_088819811.1">
    <property type="nucleotide sequence ID" value="NZ_CP019964.1"/>
</dbReference>
<reference evidence="5 6" key="1">
    <citation type="journal article" date="2017" name="Nat. Commun.">
        <title>'ARMAN' archaea depend on association with euryarchaeal host in culture and in situ.</title>
        <authorList>
            <person name="Golyshina O."/>
            <person name="Toshchakov S."/>
            <person name="Makarova K."/>
            <person name="Gavrilov S."/>
            <person name="Korzhenkov A."/>
            <person name="La Cono V."/>
            <person name="Arcadi E."/>
            <person name="Nechitaylo T."/>
            <person name="Ferrer M."/>
            <person name="Kublanov I."/>
            <person name="Wolf Y."/>
            <person name="Yakimov M."/>
            <person name="Golyshin P."/>
            <person name="Slesarev A."/>
            <person name="Kozyavkin S."/>
        </authorList>
    </citation>
    <scope>NUCLEOTIDE SEQUENCE [LARGE SCALE GENOMIC DNA]</scope>
    <source>
        <strain evidence="5 6">Mia14</strain>
    </source>
</reference>
<protein>
    <submittedName>
        <fullName evidence="5">Putative transcriptional regulator with C-terminal CBS domains</fullName>
    </submittedName>
</protein>
<dbReference type="KEGG" id="marh:Mia14_0320"/>
<dbReference type="SUPFAM" id="SSF54631">
    <property type="entry name" value="CBS-domain pair"/>
    <property type="match status" value="1"/>
</dbReference>
<keyword evidence="1 2" id="KW-0129">CBS domain</keyword>
<dbReference type="PROSITE" id="PS50943">
    <property type="entry name" value="HTH_CROC1"/>
    <property type="match status" value="1"/>
</dbReference>
<dbReference type="SMART" id="SM00116">
    <property type="entry name" value="CBS"/>
    <property type="match status" value="1"/>
</dbReference>
<dbReference type="GeneID" id="33313878"/>
<dbReference type="InterPro" id="IPR046342">
    <property type="entry name" value="CBS_dom_sf"/>
</dbReference>
<accession>A0A218NMF8</accession>
<evidence type="ECO:0000313" key="6">
    <source>
        <dbReference type="Proteomes" id="UP000197679"/>
    </source>
</evidence>
<name>A0A218NMF8_9ARCH</name>
<dbReference type="Gene3D" id="1.10.260.40">
    <property type="entry name" value="lambda repressor-like DNA-binding domains"/>
    <property type="match status" value="1"/>
</dbReference>
<dbReference type="PIRSF" id="PIRSF037253">
    <property type="entry name" value="HTH_CBS_prd"/>
    <property type="match status" value="1"/>
</dbReference>
<evidence type="ECO:0000313" key="5">
    <source>
        <dbReference type="EMBL" id="ASI13647.1"/>
    </source>
</evidence>
<proteinExistence type="predicted"/>
<dbReference type="SUPFAM" id="SSF47413">
    <property type="entry name" value="lambda repressor-like DNA-binding domains"/>
    <property type="match status" value="1"/>
</dbReference>
<sequence>MLTIPELKEITYEIRTARQKHKIKSSELARASKISPSAMSKLENDRLKPSYNMVYGVLDALNKLIVAKGTPKSVSLKMIRNVISVSPVDTISRAREIMKKNDISQLPIVDRDGRITGLVTEKSILDNPDAVTCDEAIEFSYAIVGPDEDLEKARQVVRNVQAILVVKDGRLFGILTKSDFL</sequence>
<dbReference type="PANTHER" id="PTHR43080">
    <property type="entry name" value="CBS DOMAIN-CONTAINING PROTEIN CBSX3, MITOCHONDRIAL"/>
    <property type="match status" value="1"/>
</dbReference>
<dbReference type="PROSITE" id="PS51371">
    <property type="entry name" value="CBS"/>
    <property type="match status" value="1"/>
</dbReference>
<evidence type="ECO:0000259" key="3">
    <source>
        <dbReference type="PROSITE" id="PS50943"/>
    </source>
</evidence>
<dbReference type="OrthoDB" id="9280at2157"/>
<feature type="domain" description="HTH cro/C1-type" evidence="3">
    <location>
        <begin position="14"/>
        <end position="68"/>
    </location>
</feature>
<evidence type="ECO:0000256" key="1">
    <source>
        <dbReference type="ARBA" id="ARBA00023122"/>
    </source>
</evidence>
<dbReference type="Proteomes" id="UP000197679">
    <property type="component" value="Chromosome"/>
</dbReference>
<keyword evidence="6" id="KW-1185">Reference proteome</keyword>
<evidence type="ECO:0000256" key="2">
    <source>
        <dbReference type="PROSITE-ProRule" id="PRU00703"/>
    </source>
</evidence>
<dbReference type="InterPro" id="IPR051257">
    <property type="entry name" value="Diverse_CBS-Domain"/>
</dbReference>
<dbReference type="Pfam" id="PF01381">
    <property type="entry name" value="HTH_3"/>
    <property type="match status" value="1"/>
</dbReference>
<organism evidence="5 6">
    <name type="scientific">Candidatus Mancarchaeum acidiphilum</name>
    <dbReference type="NCBI Taxonomy" id="1920749"/>
    <lineage>
        <taxon>Archaea</taxon>
        <taxon>Candidatus Micrarchaeota</taxon>
        <taxon>Candidatus Mancarchaeum</taxon>
    </lineage>
</organism>
<feature type="domain" description="CBS" evidence="4">
    <location>
        <begin position="78"/>
        <end position="135"/>
    </location>
</feature>